<gene>
    <name evidence="1" type="ORF">BG20_I0210</name>
</gene>
<proteinExistence type="predicted"/>
<evidence type="ECO:0000313" key="2">
    <source>
        <dbReference type="Proteomes" id="UP000014065"/>
    </source>
</evidence>
<organism evidence="1 2">
    <name type="scientific">Candidatus Nitrosarchaeum limnium BG20</name>
    <dbReference type="NCBI Taxonomy" id="859192"/>
    <lineage>
        <taxon>Archaea</taxon>
        <taxon>Nitrososphaerota</taxon>
        <taxon>Nitrososphaeria</taxon>
        <taxon>Nitrosopumilales</taxon>
        <taxon>Nitrosopumilaceae</taxon>
        <taxon>Nitrosarchaeum</taxon>
    </lineage>
</organism>
<keyword evidence="2" id="KW-1185">Reference proteome</keyword>
<protein>
    <submittedName>
        <fullName evidence="1">Uncharacterized protein</fullName>
    </submittedName>
</protein>
<name>S2E350_9ARCH</name>
<dbReference type="Proteomes" id="UP000014065">
    <property type="component" value="Unassembled WGS sequence"/>
</dbReference>
<comment type="caution">
    <text evidence="1">The sequence shown here is derived from an EMBL/GenBank/DDBJ whole genome shotgun (WGS) entry which is preliminary data.</text>
</comment>
<evidence type="ECO:0000313" key="1">
    <source>
        <dbReference type="EMBL" id="EPA05248.1"/>
    </source>
</evidence>
<sequence>MEPTFLEKNIEQLKLKPDLVGSISKIEYYSLDNKNKIDFIQLDSMIGTYGEKIRAFLKKPSANLIYSVFRKDELRKSLVTESLGTWDSALVLNVLRYGDINVLDEILLKFFDEGISSTNIFNRISQPDSDMGKMTSPNTFFMKWCITHLGMKIILRNIDVFTRLNFLTFLKIVKDFVKNKINSKF</sequence>
<accession>S2E350</accession>
<dbReference type="AlphaFoldDB" id="S2E350"/>
<dbReference type="EMBL" id="AHJG01000197">
    <property type="protein sequence ID" value="EPA05248.1"/>
    <property type="molecule type" value="Genomic_DNA"/>
</dbReference>
<reference evidence="1 2" key="1">
    <citation type="journal article" date="2012" name="J. Bacteriol.">
        <title>Genome Sequence of "Candidatus Nitrosoarchaeum limnia" BG20, a Low-Salinity Ammonia-Oxidizing Archaeon from the San Francisco Bay Estuary.</title>
        <authorList>
            <person name="Mosier A.C."/>
            <person name="Allen E.E."/>
            <person name="Kim M."/>
            <person name="Ferriera S."/>
            <person name="Francis C.A."/>
        </authorList>
    </citation>
    <scope>NUCLEOTIDE SEQUENCE [LARGE SCALE GENOMIC DNA]</scope>
    <source>
        <strain evidence="1 2">BG20</strain>
    </source>
</reference>